<comment type="caution">
    <text evidence="1">The sequence shown here is derived from an EMBL/GenBank/DDBJ whole genome shotgun (WGS) entry which is preliminary data.</text>
</comment>
<dbReference type="PATRIC" id="fig|1046596.6.peg.2161"/>
<accession>A0A0R2E3D5</accession>
<gene>
    <name evidence="1" type="ORF">FD00_GL002058</name>
</gene>
<evidence type="ECO:0000313" key="1">
    <source>
        <dbReference type="EMBL" id="KRN10815.1"/>
    </source>
</evidence>
<organism evidence="1 2">
    <name type="scientific">Liquorilactobacillus mali KCTC 3596 = DSM 20444</name>
    <dbReference type="NCBI Taxonomy" id="1046596"/>
    <lineage>
        <taxon>Bacteria</taxon>
        <taxon>Bacillati</taxon>
        <taxon>Bacillota</taxon>
        <taxon>Bacilli</taxon>
        <taxon>Lactobacillales</taxon>
        <taxon>Lactobacillaceae</taxon>
        <taxon>Liquorilactobacillus</taxon>
    </lineage>
</organism>
<keyword evidence="2" id="KW-1185">Reference proteome</keyword>
<reference evidence="1 2" key="1">
    <citation type="journal article" date="2015" name="Genome Announc.">
        <title>Expanding the biotechnology potential of lactobacilli through comparative genomics of 213 strains and associated genera.</title>
        <authorList>
            <person name="Sun Z."/>
            <person name="Harris H.M."/>
            <person name="McCann A."/>
            <person name="Guo C."/>
            <person name="Argimon S."/>
            <person name="Zhang W."/>
            <person name="Yang X."/>
            <person name="Jeffery I.B."/>
            <person name="Cooney J.C."/>
            <person name="Kagawa T.F."/>
            <person name="Liu W."/>
            <person name="Song Y."/>
            <person name="Salvetti E."/>
            <person name="Wrobel A."/>
            <person name="Rasinkangas P."/>
            <person name="Parkhill J."/>
            <person name="Rea M.C."/>
            <person name="O'Sullivan O."/>
            <person name="Ritari J."/>
            <person name="Douillard F.P."/>
            <person name="Paul Ross R."/>
            <person name="Yang R."/>
            <person name="Briner A.E."/>
            <person name="Felis G.E."/>
            <person name="de Vos W.M."/>
            <person name="Barrangou R."/>
            <person name="Klaenhammer T.R."/>
            <person name="Caufield P.W."/>
            <person name="Cui Y."/>
            <person name="Zhang H."/>
            <person name="O'Toole P.W."/>
        </authorList>
    </citation>
    <scope>NUCLEOTIDE SEQUENCE [LARGE SCALE GENOMIC DNA]</scope>
    <source>
        <strain evidence="1 2">DSM 20444</strain>
    </source>
</reference>
<evidence type="ECO:0000313" key="2">
    <source>
        <dbReference type="Proteomes" id="UP000050898"/>
    </source>
</evidence>
<dbReference type="AlphaFoldDB" id="A0A0R2E3D5"/>
<sequence length="288" mass="33403">MVTMEKEKINRLDTKFIDVLNKTHLSKEEKREQYKILHRAKKQEGIKFSGKFGKVPTSMFDDKSIRSQSLALYTYLSANAHGWKYLDFNSKIIAGRFGLSKFMKKEIDGYFQELIDNGYIKIVKKWMSGKSEFYDLSFEDYSKDFSKVYTEDIYKITGDLNSPKVFSVISAYAAIKSTLYEDKSNLNEDSGIVYASASLLEDRSKLSTGTFFTARRWLTDNCIISTIKANLSHRQGVKKNYYSLYSEAYGLERFMIRAWIDNRINYVSEGVVVDNPEKINQEILKMLV</sequence>
<dbReference type="Proteomes" id="UP000050898">
    <property type="component" value="Unassembled WGS sequence"/>
</dbReference>
<name>A0A0R2E3D5_9LACO</name>
<proteinExistence type="predicted"/>
<dbReference type="EMBL" id="AYYH01000006">
    <property type="protein sequence ID" value="KRN10815.1"/>
    <property type="molecule type" value="Genomic_DNA"/>
</dbReference>
<protein>
    <submittedName>
        <fullName evidence="1">Uncharacterized protein</fullName>
    </submittedName>
</protein>